<dbReference type="InterPro" id="IPR017932">
    <property type="entry name" value="GATase_2_dom"/>
</dbReference>
<keyword evidence="1 4" id="KW-0808">Transferase</keyword>
<dbReference type="Pfam" id="PF13522">
    <property type="entry name" value="GATase_6"/>
    <property type="match status" value="1"/>
</dbReference>
<evidence type="ECO:0000313" key="4">
    <source>
        <dbReference type="EMBL" id="TVP40407.1"/>
    </source>
</evidence>
<dbReference type="AlphaFoldDB" id="A0A557SUX8"/>
<organism evidence="4 5">
    <name type="scientific">Candidatus Nitrosocosmicus arcticus</name>
    <dbReference type="NCBI Taxonomy" id="2035267"/>
    <lineage>
        <taxon>Archaea</taxon>
        <taxon>Nitrososphaerota</taxon>
        <taxon>Nitrososphaeria</taxon>
        <taxon>Nitrososphaerales</taxon>
        <taxon>Nitrososphaeraceae</taxon>
        <taxon>Candidatus Nitrosocosmicus</taxon>
    </lineage>
</organism>
<dbReference type="Proteomes" id="UP000315289">
    <property type="component" value="Unassembled WGS sequence"/>
</dbReference>
<dbReference type="InterPro" id="IPR029055">
    <property type="entry name" value="Ntn_hydrolases_N"/>
</dbReference>
<dbReference type="EC" id="2.4.2.-" evidence="4"/>
<dbReference type="PROSITE" id="PS51278">
    <property type="entry name" value="GATASE_TYPE_2"/>
    <property type="match status" value="1"/>
</dbReference>
<keyword evidence="5" id="KW-1185">Reference proteome</keyword>
<keyword evidence="4" id="KW-0328">Glycosyltransferase</keyword>
<dbReference type="RefSeq" id="WP_144731656.1">
    <property type="nucleotide sequence ID" value="NZ_ML675584.1"/>
</dbReference>
<dbReference type="EMBL" id="VOAH01000008">
    <property type="protein sequence ID" value="TVP40407.1"/>
    <property type="molecule type" value="Genomic_DNA"/>
</dbReference>
<dbReference type="SUPFAM" id="SSF56235">
    <property type="entry name" value="N-terminal nucleophile aminohydrolases (Ntn hydrolases)"/>
    <property type="match status" value="1"/>
</dbReference>
<dbReference type="Gene3D" id="3.60.20.10">
    <property type="entry name" value="Glutamine Phosphoribosylpyrophosphate, subunit 1, domain 1"/>
    <property type="match status" value="1"/>
</dbReference>
<accession>A0A557SUX8</accession>
<evidence type="ECO:0000259" key="3">
    <source>
        <dbReference type="PROSITE" id="PS51278"/>
    </source>
</evidence>
<dbReference type="OrthoDB" id="372195at2157"/>
<evidence type="ECO:0000256" key="2">
    <source>
        <dbReference type="ARBA" id="ARBA00022962"/>
    </source>
</evidence>
<keyword evidence="2" id="KW-0315">Glutamine amidotransferase</keyword>
<evidence type="ECO:0000313" key="5">
    <source>
        <dbReference type="Proteomes" id="UP000315289"/>
    </source>
</evidence>
<protein>
    <submittedName>
        <fullName evidence="4">Glutamate synthase large subunit N-terminal amidotransferase domain protein</fullName>
        <ecNumber evidence="4">2.4.2.-</ecNumber>
    </submittedName>
</protein>
<feature type="domain" description="Glutamine amidotransferase type-2" evidence="3">
    <location>
        <begin position="2"/>
        <end position="291"/>
    </location>
</feature>
<gene>
    <name evidence="4" type="primary">gltA2</name>
    <name evidence="4" type="ORF">NARC_80137</name>
</gene>
<dbReference type="GO" id="GO:0016757">
    <property type="term" value="F:glycosyltransferase activity"/>
    <property type="evidence" value="ECO:0007669"/>
    <property type="project" value="UniProtKB-KW"/>
</dbReference>
<proteinExistence type="predicted"/>
<comment type="caution">
    <text evidence="4">The sequence shown here is derived from an EMBL/GenBank/DDBJ whole genome shotgun (WGS) entry which is preliminary data.</text>
</comment>
<evidence type="ECO:0000256" key="1">
    <source>
        <dbReference type="ARBA" id="ARBA00022679"/>
    </source>
</evidence>
<name>A0A557SUX8_9ARCH</name>
<dbReference type="PANTHER" id="PTHR11907">
    <property type="entry name" value="AMIDOPHOSPHORIBOSYLTRANSFERASE"/>
    <property type="match status" value="1"/>
</dbReference>
<sequence>MCGICGIILKEHNDSNFSIGALLYKMMESQQVRAQDSAGIAIYNKDENCQNNSFSNLAYFVKSETEYDLRAEKTTSTRFSKESDQLVSRLNKDENVSIVGYAKEMKLIKNVGLVRDLDKKYNISSMKGTHGIGHLRIATSSNVDPSNAHPFSTTVMPDIAVVHNGEIANYSKLRNLLETKGYPFYSSCDSEVIAIFLVDQLLKHGDLKRAHDEFIQKADGPFTYIASTNSTLSLVRDKFGTRKGIVGYNPGSDGYPAFWAMATDLSALDIIGANEDVKAASPGKSRVFTIE</sequence>
<reference evidence="4 5" key="1">
    <citation type="journal article" date="2019" name="Front. Microbiol.">
        <title>Ammonia Oxidation by the Arctic Terrestrial Thaumarchaeote Candidatus Nitrosocosmicus arcticus Is Stimulated by Increasing Temperatures.</title>
        <authorList>
            <person name="Alves R.J.E."/>
            <person name="Kerou M."/>
            <person name="Zappe A."/>
            <person name="Bittner R."/>
            <person name="Abby S.S."/>
            <person name="Schmidt H.A."/>
            <person name="Pfeifer K."/>
            <person name="Schleper C."/>
        </authorList>
    </citation>
    <scope>NUCLEOTIDE SEQUENCE [LARGE SCALE GENOMIC DNA]</scope>
    <source>
        <strain evidence="4 5">Kfb</strain>
    </source>
</reference>